<reference evidence="3" key="1">
    <citation type="journal article" date="2008" name="Nat. Genet.">
        <title>The Pristionchus pacificus genome provides a unique perspective on nematode lifestyle and parasitism.</title>
        <authorList>
            <person name="Dieterich C."/>
            <person name="Clifton S.W."/>
            <person name="Schuster L.N."/>
            <person name="Chinwalla A."/>
            <person name="Delehaunty K."/>
            <person name="Dinkelacker I."/>
            <person name="Fulton L."/>
            <person name="Fulton R."/>
            <person name="Godfrey J."/>
            <person name="Minx P."/>
            <person name="Mitreva M."/>
            <person name="Roeseler W."/>
            <person name="Tian H."/>
            <person name="Witte H."/>
            <person name="Yang S.P."/>
            <person name="Wilson R.K."/>
            <person name="Sommer R.J."/>
        </authorList>
    </citation>
    <scope>NUCLEOTIDE SEQUENCE [LARGE SCALE GENOMIC DNA]</scope>
    <source>
        <strain evidence="3">PS312</strain>
    </source>
</reference>
<feature type="compositionally biased region" description="Acidic residues" evidence="1">
    <location>
        <begin position="76"/>
        <end position="91"/>
    </location>
</feature>
<dbReference type="PANTHER" id="PTHR31855">
    <property type="entry name" value="GUANINE NUCLEOTIDE EXCHANGE C9ORF72"/>
    <property type="match status" value="1"/>
</dbReference>
<organism evidence="2 3">
    <name type="scientific">Pristionchus pacificus</name>
    <name type="common">Parasitic nematode worm</name>
    <dbReference type="NCBI Taxonomy" id="54126"/>
    <lineage>
        <taxon>Eukaryota</taxon>
        <taxon>Metazoa</taxon>
        <taxon>Ecdysozoa</taxon>
        <taxon>Nematoda</taxon>
        <taxon>Chromadorea</taxon>
        <taxon>Rhabditida</taxon>
        <taxon>Rhabditina</taxon>
        <taxon>Diplogasteromorpha</taxon>
        <taxon>Diplogasteroidea</taxon>
        <taxon>Neodiplogasteridae</taxon>
        <taxon>Pristionchus</taxon>
    </lineage>
</organism>
<accession>A0A2A6BZH1</accession>
<keyword evidence="3" id="KW-1185">Reference proteome</keyword>
<dbReference type="OrthoDB" id="10252077at2759"/>
<gene>
    <name evidence="2" type="primary">WBGene00205743</name>
</gene>
<name>A0A2A6BZH1_PRIPA</name>
<feature type="compositionally biased region" description="Polar residues" evidence="1">
    <location>
        <begin position="171"/>
        <end position="180"/>
    </location>
</feature>
<dbReference type="Pfam" id="PF15019">
    <property type="entry name" value="C9orf72-like"/>
    <property type="match status" value="1"/>
</dbReference>
<accession>A0A8R1YPT6</accession>
<feature type="region of interest" description="Disordered" evidence="1">
    <location>
        <begin position="71"/>
        <end position="96"/>
    </location>
</feature>
<dbReference type="GO" id="GO:0006914">
    <property type="term" value="P:autophagy"/>
    <property type="evidence" value="ECO:0000318"/>
    <property type="project" value="GO_Central"/>
</dbReference>
<dbReference type="PANTHER" id="PTHR31855:SF2">
    <property type="entry name" value="GUANINE NUCLEOTIDE EXCHANGE FACTOR C9ORF72"/>
    <property type="match status" value="1"/>
</dbReference>
<dbReference type="GO" id="GO:0005768">
    <property type="term" value="C:endosome"/>
    <property type="evidence" value="ECO:0000318"/>
    <property type="project" value="GO_Central"/>
</dbReference>
<sequence>RQAHLKRSSMEADEYFQTYDALEKDKHKSRIALRIRDTCGITQIIWSTFDYMSGPELRFVWDVIPSNESLTPIDLSGDEEPSGSGADDESLDSSMTNSSIQFEEIDDVLQTDLSMLDDTTTMDTSISRFLDDFMSESRTSEQSGTRTIDALTDSFASSVHIGLPLDESTDSFDSLKTQPLNGDAPLATSSPQEGRTPNEVSYDGRRRCEDSHSTSSTQTAAHSMVMENEEEGQYEDDTDLLTSGYVGSEMMESHEDLPYSPYSILSPSGTRLDSDPTLTPFSLIRPSSPSSCSSDLFIDDVTLDVQDDLPSDEEYIAKFVLAEQICSTQLSSNPLVHKMMMVASRRLNVSSFLFSSTDGSPVKKGGMHALSFVMNYQRYKWYMDRHNIFEGVITDLVPRMKASIMAEETDDTVVRLTSEWSKLLSVMGSLERFPLMPSNSTLKIKRTFFSTPSPPLSISPLLSKAITACLQSRGNCVVVGSNLSSVNKLLHTLLLFVPSSLRFTCLRPYTHEYTHLLGLCAVKRSSLPSVLHNAIHSSWPISIIDMDRSIVLVSAPFPKHGVNKMRAELSSVNSILGSAETSKKNRSLELIRVRPLDNVVSFLRRLTLLPVEDSARLGFIDQFNLCIDNAARSFIDYVKDASEPWDKSHACRSSSFSLSTTRKALDLTNDSWFHCVLARAELIQPEITQFVYM</sequence>
<evidence type="ECO:0000313" key="3">
    <source>
        <dbReference type="Proteomes" id="UP000005239"/>
    </source>
</evidence>
<dbReference type="PROSITE" id="PS51835">
    <property type="entry name" value="DENN_C9ORF72"/>
    <property type="match status" value="1"/>
</dbReference>
<evidence type="ECO:0000313" key="2">
    <source>
        <dbReference type="EnsemblMetazoa" id="PPA32883.1"/>
    </source>
</evidence>
<proteinExistence type="predicted"/>
<dbReference type="EnsemblMetazoa" id="PPA32883.1">
    <property type="protein sequence ID" value="PPA32883.1"/>
    <property type="gene ID" value="WBGene00205743"/>
</dbReference>
<dbReference type="GO" id="GO:0005085">
    <property type="term" value="F:guanyl-nucleotide exchange factor activity"/>
    <property type="evidence" value="ECO:0007669"/>
    <property type="project" value="InterPro"/>
</dbReference>
<protein>
    <submittedName>
        <fullName evidence="2">Alfa-1</fullName>
    </submittedName>
</protein>
<reference evidence="2" key="2">
    <citation type="submission" date="2022-06" db="UniProtKB">
        <authorList>
            <consortium name="EnsemblMetazoa"/>
        </authorList>
    </citation>
    <scope>IDENTIFICATION</scope>
    <source>
        <strain evidence="2">PS312</strain>
    </source>
</reference>
<dbReference type="GO" id="GO:0005776">
    <property type="term" value="C:autophagosome"/>
    <property type="evidence" value="ECO:0000318"/>
    <property type="project" value="GO_Central"/>
</dbReference>
<dbReference type="InterPro" id="IPR027819">
    <property type="entry name" value="C9orf72"/>
</dbReference>
<feature type="compositionally biased region" description="Basic and acidic residues" evidence="1">
    <location>
        <begin position="202"/>
        <end position="212"/>
    </location>
</feature>
<dbReference type="Proteomes" id="UP000005239">
    <property type="component" value="Unassembled WGS sequence"/>
</dbReference>
<feature type="compositionally biased region" description="Polar residues" evidence="1">
    <location>
        <begin position="187"/>
        <end position="199"/>
    </location>
</feature>
<feature type="compositionally biased region" description="Low complexity" evidence="1">
    <location>
        <begin position="213"/>
        <end position="222"/>
    </location>
</feature>
<evidence type="ECO:0000256" key="1">
    <source>
        <dbReference type="SAM" id="MobiDB-lite"/>
    </source>
</evidence>
<dbReference type="AlphaFoldDB" id="A0A2A6BZH1"/>
<dbReference type="GO" id="GO:0006897">
    <property type="term" value="P:endocytosis"/>
    <property type="evidence" value="ECO:0000318"/>
    <property type="project" value="GO_Central"/>
</dbReference>
<feature type="region of interest" description="Disordered" evidence="1">
    <location>
        <begin position="170"/>
        <end position="222"/>
    </location>
</feature>